<keyword evidence="1" id="KW-0472">Membrane</keyword>
<name>A0A318Z3M1_9EURO</name>
<dbReference type="Proteomes" id="UP000248349">
    <property type="component" value="Unassembled WGS sequence"/>
</dbReference>
<keyword evidence="1" id="KW-0812">Transmembrane</keyword>
<keyword evidence="3" id="KW-1185">Reference proteome</keyword>
<sequence>MVMIAIKLGYILEHNLSNCYEYCISGDNMSALSAGVSIGQGCSKAHQPLWAARSCDLGMKYGVGEWKTASRFCHDIPPRSGIIISRIILRTSWLHKQAGFRAHKIVSSNIFLISLIIYIKEINLIYIYKS</sequence>
<gene>
    <name evidence="2" type="ORF">BP01DRAFT_406408</name>
</gene>
<evidence type="ECO:0000313" key="3">
    <source>
        <dbReference type="Proteomes" id="UP000248349"/>
    </source>
</evidence>
<evidence type="ECO:0000256" key="1">
    <source>
        <dbReference type="SAM" id="Phobius"/>
    </source>
</evidence>
<keyword evidence="1" id="KW-1133">Transmembrane helix</keyword>
<feature type="transmembrane region" description="Helical" evidence="1">
    <location>
        <begin position="110"/>
        <end position="128"/>
    </location>
</feature>
<dbReference type="EMBL" id="KZ821258">
    <property type="protein sequence ID" value="PYH41885.1"/>
    <property type="molecule type" value="Genomic_DNA"/>
</dbReference>
<evidence type="ECO:0000313" key="2">
    <source>
        <dbReference type="EMBL" id="PYH41885.1"/>
    </source>
</evidence>
<reference evidence="2 3" key="1">
    <citation type="submission" date="2016-12" db="EMBL/GenBank/DDBJ databases">
        <title>The genomes of Aspergillus section Nigri reveals drivers in fungal speciation.</title>
        <authorList>
            <consortium name="DOE Joint Genome Institute"/>
            <person name="Vesth T.C."/>
            <person name="Nybo J."/>
            <person name="Theobald S."/>
            <person name="Brandl J."/>
            <person name="Frisvad J.C."/>
            <person name="Nielsen K.F."/>
            <person name="Lyhne E.K."/>
            <person name="Kogle M.E."/>
            <person name="Kuo A."/>
            <person name="Riley R."/>
            <person name="Clum A."/>
            <person name="Nolan M."/>
            <person name="Lipzen A."/>
            <person name="Salamov A."/>
            <person name="Henrissat B."/>
            <person name="Wiebenga A."/>
            <person name="De Vries R.P."/>
            <person name="Grigoriev I.V."/>
            <person name="Mortensen U.H."/>
            <person name="Andersen M.R."/>
            <person name="Baker S.E."/>
        </authorList>
    </citation>
    <scope>NUCLEOTIDE SEQUENCE [LARGE SCALE GENOMIC DNA]</scope>
    <source>
        <strain evidence="2 3">JOP 1030-1</strain>
    </source>
</reference>
<organism evidence="2 3">
    <name type="scientific">Aspergillus saccharolyticus JOP 1030-1</name>
    <dbReference type="NCBI Taxonomy" id="1450539"/>
    <lineage>
        <taxon>Eukaryota</taxon>
        <taxon>Fungi</taxon>
        <taxon>Dikarya</taxon>
        <taxon>Ascomycota</taxon>
        <taxon>Pezizomycotina</taxon>
        <taxon>Eurotiomycetes</taxon>
        <taxon>Eurotiomycetidae</taxon>
        <taxon>Eurotiales</taxon>
        <taxon>Aspergillaceae</taxon>
        <taxon>Aspergillus</taxon>
        <taxon>Aspergillus subgen. Circumdati</taxon>
    </lineage>
</organism>
<dbReference type="RefSeq" id="XP_025427867.1">
    <property type="nucleotide sequence ID" value="XM_025578769.1"/>
</dbReference>
<protein>
    <submittedName>
        <fullName evidence="2">Uncharacterized protein</fullName>
    </submittedName>
</protein>
<accession>A0A318Z3M1</accession>
<dbReference type="AlphaFoldDB" id="A0A318Z3M1"/>
<proteinExistence type="predicted"/>
<dbReference type="GeneID" id="37079998"/>